<reference evidence="1 2" key="1">
    <citation type="journal article" date="2013" name="BMC Genomics">
        <title>Reconstruction of the lipid metabolism for the microalga Monoraphidium neglectum from its genome sequence reveals characteristics suitable for biofuel production.</title>
        <authorList>
            <person name="Bogen C."/>
            <person name="Al-Dilaimi A."/>
            <person name="Albersmeier A."/>
            <person name="Wichmann J."/>
            <person name="Grundmann M."/>
            <person name="Rupp O."/>
            <person name="Lauersen K.J."/>
            <person name="Blifernez-Klassen O."/>
            <person name="Kalinowski J."/>
            <person name="Goesmann A."/>
            <person name="Mussgnug J.H."/>
            <person name="Kruse O."/>
        </authorList>
    </citation>
    <scope>NUCLEOTIDE SEQUENCE [LARGE SCALE GENOMIC DNA]</scope>
    <source>
        <strain evidence="1 2">SAG 48.87</strain>
    </source>
</reference>
<dbReference type="GO" id="GO:0005615">
    <property type="term" value="C:extracellular space"/>
    <property type="evidence" value="ECO:0007669"/>
    <property type="project" value="TreeGrafter"/>
</dbReference>
<keyword evidence="2" id="KW-1185">Reference proteome</keyword>
<dbReference type="GO" id="GO:0009986">
    <property type="term" value="C:cell surface"/>
    <property type="evidence" value="ECO:0007669"/>
    <property type="project" value="TreeGrafter"/>
</dbReference>
<dbReference type="AlphaFoldDB" id="A0A0D2K6J3"/>
<dbReference type="InterPro" id="IPR052071">
    <property type="entry name" value="SCUB_EGF-like_domain"/>
</dbReference>
<accession>A0A0D2K6J3</accession>
<evidence type="ECO:0000313" key="2">
    <source>
        <dbReference type="Proteomes" id="UP000054498"/>
    </source>
</evidence>
<dbReference type="RefSeq" id="XP_013904977.1">
    <property type="nucleotide sequence ID" value="XM_014049523.1"/>
</dbReference>
<protein>
    <recommendedName>
        <fullName evidence="3">Tyrosine-protein kinase ephrin type A/B receptor-like domain-containing protein</fullName>
    </recommendedName>
</protein>
<dbReference type="GO" id="GO:0007165">
    <property type="term" value="P:signal transduction"/>
    <property type="evidence" value="ECO:0007669"/>
    <property type="project" value="TreeGrafter"/>
</dbReference>
<evidence type="ECO:0000313" key="1">
    <source>
        <dbReference type="EMBL" id="KIZ05958.1"/>
    </source>
</evidence>
<gene>
    <name evidence="1" type="ORF">MNEG_1999</name>
</gene>
<dbReference type="SMART" id="SM01411">
    <property type="entry name" value="Ephrin_rec_like"/>
    <property type="match status" value="5"/>
</dbReference>
<dbReference type="EMBL" id="KK100434">
    <property type="protein sequence ID" value="KIZ05958.1"/>
    <property type="molecule type" value="Genomic_DNA"/>
</dbReference>
<sequence length="601" mass="59375">MASALPYVPVGYGTSIVTSSPLVLNASRCTGGTYGVSSAVYGPTDNSNTCQSCPSGMTTQDTNPAYSGAQQAAVINNGSGSCVNSAGYGYNSTSGLAYLCAANTYSPGYTQTACSSCGTGLLTASTGSTSYSSCYVPVGYGTSIVTSSPLVLNASRCTGGTYGVSSAVYGPADNSNTCQSCPSGTTTQDTNPAYSGAQQAAVINGGSGSCVNSAGYGYNSTSGLAYLCGVGTYSAGYTQTACRSCGTGLLTASTGSTSYSNCYVPIGYGTSIVTSSPLVLSASRCTGGTYGVSSAVYGPTDNSNTCQSCPSGTTTQDTNPAYSGAQQAAVINNGSGSCVNSAGYGYNSTSGLAYLCAVGTYSAGYTQAACSSCGTGLLTNSTGSTSYSSCYVPAGYGTSIVTSSPLVLSASRCTDNTNTCKSCPSGTTTQDTNPAYSGAQQAAVINNGLGSCVNSAGYGYNSTSGLAYLCAVNTYSPGYTQAACSSCGTGLLTASTGSTSYSSCYVPVGYGTSIVTSSPLVVNASRCTGGTYGVSSAVYGPTDNSNACQSCPSGMTTQDTNPAYSAGQKAAVINNGLGSCVNSAGYGYNSTVQQLYVACVR</sequence>
<dbReference type="GeneID" id="25734877"/>
<dbReference type="PANTHER" id="PTHR24046:SF5">
    <property type="entry name" value="EGF-LIKE DOMAIN-CONTAINING PROTEIN"/>
    <property type="match status" value="1"/>
</dbReference>
<dbReference type="KEGG" id="mng:MNEG_1999"/>
<name>A0A0D2K6J3_9CHLO</name>
<dbReference type="PANTHER" id="PTHR24046">
    <property type="entry name" value="SIGNAL PEPTIDE, CUB AND EGF-LIKE DOMAIN-CONTAINING"/>
    <property type="match status" value="1"/>
</dbReference>
<dbReference type="OrthoDB" id="535037at2759"/>
<organism evidence="1 2">
    <name type="scientific">Monoraphidium neglectum</name>
    <dbReference type="NCBI Taxonomy" id="145388"/>
    <lineage>
        <taxon>Eukaryota</taxon>
        <taxon>Viridiplantae</taxon>
        <taxon>Chlorophyta</taxon>
        <taxon>core chlorophytes</taxon>
        <taxon>Chlorophyceae</taxon>
        <taxon>CS clade</taxon>
        <taxon>Sphaeropleales</taxon>
        <taxon>Selenastraceae</taxon>
        <taxon>Monoraphidium</taxon>
    </lineage>
</organism>
<evidence type="ECO:0008006" key="3">
    <source>
        <dbReference type="Google" id="ProtNLM"/>
    </source>
</evidence>
<proteinExistence type="predicted"/>
<dbReference type="Proteomes" id="UP000054498">
    <property type="component" value="Unassembled WGS sequence"/>
</dbReference>